<dbReference type="PANTHER" id="PTHR10155:SF9">
    <property type="entry name" value="CYTOKINE-INDUCIBLE SH2-CONTAINING PROTEIN"/>
    <property type="match status" value="1"/>
</dbReference>
<dbReference type="PROSITE" id="PS50001">
    <property type="entry name" value="SH2"/>
    <property type="match status" value="1"/>
</dbReference>
<name>A0A401ST92_CHIPU</name>
<dbReference type="Pfam" id="PF00017">
    <property type="entry name" value="SH2"/>
    <property type="match status" value="1"/>
</dbReference>
<dbReference type="SUPFAM" id="SSF158235">
    <property type="entry name" value="SOCS box-like"/>
    <property type="match status" value="1"/>
</dbReference>
<dbReference type="FunFam" id="1.10.750.20:FF:000002">
    <property type="entry name" value="Suppressor of cytokine signaling 2"/>
    <property type="match status" value="1"/>
</dbReference>
<feature type="domain" description="SOCS box" evidence="9">
    <location>
        <begin position="335"/>
        <end position="383"/>
    </location>
</feature>
<keyword evidence="4" id="KW-0734">Signal transduction inhibitor</keyword>
<dbReference type="GO" id="GO:0009968">
    <property type="term" value="P:negative regulation of signal transduction"/>
    <property type="evidence" value="ECO:0007669"/>
    <property type="project" value="UniProtKB-KW"/>
</dbReference>
<protein>
    <recommendedName>
        <fullName evidence="2">Cytokine-inducible SH2-containing protein</fullName>
    </recommendedName>
</protein>
<dbReference type="InterPro" id="IPR001496">
    <property type="entry name" value="SOCS_box"/>
</dbReference>
<comment type="caution">
    <text evidence="10">The sequence shown here is derived from an EMBL/GenBank/DDBJ whole genome shotgun (WGS) entry which is preliminary data.</text>
</comment>
<dbReference type="GO" id="GO:0016567">
    <property type="term" value="P:protein ubiquitination"/>
    <property type="evidence" value="ECO:0007669"/>
    <property type="project" value="UniProtKB-UniPathway"/>
</dbReference>
<dbReference type="UniPathway" id="UPA00143"/>
<dbReference type="GO" id="GO:0005942">
    <property type="term" value="C:phosphatidylinositol 3-kinase complex"/>
    <property type="evidence" value="ECO:0007669"/>
    <property type="project" value="TreeGrafter"/>
</dbReference>
<dbReference type="FunFam" id="3.30.505.10:FF:000042">
    <property type="entry name" value="Cytokine-inducible SH2-containing protein b"/>
    <property type="match status" value="1"/>
</dbReference>
<evidence type="ECO:0000256" key="7">
    <source>
        <dbReference type="PROSITE-ProRule" id="PRU00191"/>
    </source>
</evidence>
<dbReference type="Gene3D" id="3.30.505.10">
    <property type="entry name" value="SH2 domain"/>
    <property type="match status" value="1"/>
</dbReference>
<reference evidence="10 11" key="1">
    <citation type="journal article" date="2018" name="Nat. Ecol. Evol.">
        <title>Shark genomes provide insights into elasmobranch evolution and the origin of vertebrates.</title>
        <authorList>
            <person name="Hara Y"/>
            <person name="Yamaguchi K"/>
            <person name="Onimaru K"/>
            <person name="Kadota M"/>
            <person name="Koyanagi M"/>
            <person name="Keeley SD"/>
            <person name="Tatsumi K"/>
            <person name="Tanaka K"/>
            <person name="Motone F"/>
            <person name="Kageyama Y"/>
            <person name="Nozu R"/>
            <person name="Adachi N"/>
            <person name="Nishimura O"/>
            <person name="Nakagawa R"/>
            <person name="Tanegashima C"/>
            <person name="Kiyatake I"/>
            <person name="Matsumoto R"/>
            <person name="Murakumo K"/>
            <person name="Nishida K"/>
            <person name="Terakita A"/>
            <person name="Kuratani S"/>
            <person name="Sato K"/>
            <person name="Hyodo S Kuraku.S."/>
        </authorList>
    </citation>
    <scope>NUCLEOTIDE SEQUENCE [LARGE SCALE GENOMIC DNA]</scope>
</reference>
<dbReference type="GO" id="GO:0046935">
    <property type="term" value="F:1-phosphatidylinositol-3-kinase regulator activity"/>
    <property type="evidence" value="ECO:0007669"/>
    <property type="project" value="TreeGrafter"/>
</dbReference>
<dbReference type="SMART" id="SM00969">
    <property type="entry name" value="SOCS_box"/>
    <property type="match status" value="1"/>
</dbReference>
<dbReference type="GO" id="GO:0046854">
    <property type="term" value="P:phosphatidylinositol phosphate biosynthetic process"/>
    <property type="evidence" value="ECO:0007669"/>
    <property type="project" value="TreeGrafter"/>
</dbReference>
<evidence type="ECO:0000256" key="3">
    <source>
        <dbReference type="ARBA" id="ARBA00022604"/>
    </source>
</evidence>
<keyword evidence="5" id="KW-0833">Ubl conjugation pathway</keyword>
<evidence type="ECO:0000256" key="4">
    <source>
        <dbReference type="ARBA" id="ARBA00022700"/>
    </source>
</evidence>
<proteinExistence type="predicted"/>
<dbReference type="STRING" id="137246.A0A401ST92"/>
<dbReference type="PRINTS" id="PR00401">
    <property type="entry name" value="SH2DOMAIN"/>
</dbReference>
<evidence type="ECO:0000256" key="5">
    <source>
        <dbReference type="ARBA" id="ARBA00022786"/>
    </source>
</evidence>
<dbReference type="SUPFAM" id="SSF55550">
    <property type="entry name" value="SH2 domain"/>
    <property type="match status" value="1"/>
</dbReference>
<comment type="pathway">
    <text evidence="1">Protein modification; protein ubiquitination.</text>
</comment>
<keyword evidence="3" id="KW-0341">Growth regulation</keyword>
<evidence type="ECO:0000256" key="6">
    <source>
        <dbReference type="ARBA" id="ARBA00022999"/>
    </source>
</evidence>
<evidence type="ECO:0000259" key="8">
    <source>
        <dbReference type="PROSITE" id="PS50001"/>
    </source>
</evidence>
<dbReference type="GO" id="GO:0035556">
    <property type="term" value="P:intracellular signal transduction"/>
    <property type="evidence" value="ECO:0007669"/>
    <property type="project" value="InterPro"/>
</dbReference>
<organism evidence="10 11">
    <name type="scientific">Chiloscyllium punctatum</name>
    <name type="common">Brownbanded bambooshark</name>
    <name type="synonym">Hemiscyllium punctatum</name>
    <dbReference type="NCBI Taxonomy" id="137246"/>
    <lineage>
        <taxon>Eukaryota</taxon>
        <taxon>Metazoa</taxon>
        <taxon>Chordata</taxon>
        <taxon>Craniata</taxon>
        <taxon>Vertebrata</taxon>
        <taxon>Chondrichthyes</taxon>
        <taxon>Elasmobranchii</taxon>
        <taxon>Galeomorphii</taxon>
        <taxon>Galeoidea</taxon>
        <taxon>Orectolobiformes</taxon>
        <taxon>Hemiscylliidae</taxon>
        <taxon>Chiloscyllium</taxon>
    </lineage>
</organism>
<dbReference type="CDD" id="cd10718">
    <property type="entry name" value="SH2_CIS"/>
    <property type="match status" value="1"/>
</dbReference>
<accession>A0A401ST92</accession>
<evidence type="ECO:0000313" key="11">
    <source>
        <dbReference type="Proteomes" id="UP000287033"/>
    </source>
</evidence>
<dbReference type="SMART" id="SM00253">
    <property type="entry name" value="SOCS"/>
    <property type="match status" value="1"/>
</dbReference>
<dbReference type="InterPro" id="IPR036860">
    <property type="entry name" value="SH2_dom_sf"/>
</dbReference>
<dbReference type="SMART" id="SM00252">
    <property type="entry name" value="SH2"/>
    <property type="match status" value="1"/>
</dbReference>
<dbReference type="EMBL" id="BEZZ01000531">
    <property type="protein sequence ID" value="GCC33596.1"/>
    <property type="molecule type" value="Genomic_DNA"/>
</dbReference>
<feature type="domain" description="SH2" evidence="8">
    <location>
        <begin position="226"/>
        <end position="340"/>
    </location>
</feature>
<dbReference type="AlphaFoldDB" id="A0A401ST92"/>
<evidence type="ECO:0000313" key="10">
    <source>
        <dbReference type="EMBL" id="GCC33596.1"/>
    </source>
</evidence>
<dbReference type="InterPro" id="IPR035887">
    <property type="entry name" value="CIS_SH2"/>
</dbReference>
<dbReference type="PANTHER" id="PTHR10155">
    <property type="entry name" value="PHOSPHATIDYLINOSITOL 3-KINASE REGULATORY SUBUNIT"/>
    <property type="match status" value="1"/>
</dbReference>
<dbReference type="OrthoDB" id="10063348at2759"/>
<sequence length="384" mass="43428">MTYSMTQRSLALLVEEDAIYLALFADWLLSPFFASAVVFLESSWKCIKGISAVIRDTFLALSPIRIGWCWGAERVEAALANELKRTETERLKKTPKDQQQGDTDSTSLCKPTFYNKIGTLVCVCGVCVGRRLTLLSDMVLCYQRHLPTQQGTRTISLTPASADFIVISETQESRAVRNVSLMTFQEENSSLVPVSHRSQESTGKRDPEADMQCITTTLRQLDLSGWYWGSLTASEAKQQLNKMPEGTFLIRDSSHPSYLLTLSVKTNRGPTNVRIEYSNGKFCLDSYYLAKPRILAFKEVLSLIQHYVTSCIVDRYDKSTDSVSLPPKDTAIHLKLIKPLHRKDSFPSLQHLCRLTINRITHQVDKLPLPKSVQGYLEEYPFLL</sequence>
<evidence type="ECO:0000256" key="2">
    <source>
        <dbReference type="ARBA" id="ARBA00021548"/>
    </source>
</evidence>
<evidence type="ECO:0000256" key="1">
    <source>
        <dbReference type="ARBA" id="ARBA00004906"/>
    </source>
</evidence>
<dbReference type="Gene3D" id="1.10.750.20">
    <property type="entry name" value="SOCS box"/>
    <property type="match status" value="1"/>
</dbReference>
<dbReference type="InterPro" id="IPR000980">
    <property type="entry name" value="SH2"/>
</dbReference>
<gene>
    <name evidence="10" type="ORF">chiPu_0012066</name>
</gene>
<dbReference type="Pfam" id="PF07525">
    <property type="entry name" value="SOCS_box"/>
    <property type="match status" value="1"/>
</dbReference>
<dbReference type="Proteomes" id="UP000287033">
    <property type="component" value="Unassembled WGS sequence"/>
</dbReference>
<keyword evidence="6 7" id="KW-0727">SH2 domain</keyword>
<evidence type="ECO:0000259" key="9">
    <source>
        <dbReference type="PROSITE" id="PS50225"/>
    </source>
</evidence>
<keyword evidence="11" id="KW-1185">Reference proteome</keyword>
<dbReference type="InterPro" id="IPR036036">
    <property type="entry name" value="SOCS_box-like_dom_sf"/>
</dbReference>
<dbReference type="PROSITE" id="PS50225">
    <property type="entry name" value="SOCS"/>
    <property type="match status" value="1"/>
</dbReference>